<proteinExistence type="predicted"/>
<name>A0ACC0UYZ1_9HYPO</name>
<gene>
    <name evidence="1" type="ORF">N3K66_005727</name>
</gene>
<evidence type="ECO:0000313" key="1">
    <source>
        <dbReference type="EMBL" id="KAI9899266.1"/>
    </source>
</evidence>
<protein>
    <submittedName>
        <fullName evidence="1">Uncharacterized protein</fullName>
    </submittedName>
</protein>
<keyword evidence="2" id="KW-1185">Reference proteome</keyword>
<comment type="caution">
    <text evidence="1">The sequence shown here is derived from an EMBL/GenBank/DDBJ whole genome shotgun (WGS) entry which is preliminary data.</text>
</comment>
<reference evidence="1" key="1">
    <citation type="submission" date="2022-10" db="EMBL/GenBank/DDBJ databases">
        <title>Complete Genome of Trichothecium roseum strain YXFP-22015, a Plant Pathogen Isolated from Citrus.</title>
        <authorList>
            <person name="Wang Y."/>
            <person name="Zhu L."/>
        </authorList>
    </citation>
    <scope>NUCLEOTIDE SEQUENCE</scope>
    <source>
        <strain evidence="1">YXFP-22015</strain>
    </source>
</reference>
<accession>A0ACC0UYZ1</accession>
<organism evidence="1 2">
    <name type="scientific">Trichothecium roseum</name>
    <dbReference type="NCBI Taxonomy" id="47278"/>
    <lineage>
        <taxon>Eukaryota</taxon>
        <taxon>Fungi</taxon>
        <taxon>Dikarya</taxon>
        <taxon>Ascomycota</taxon>
        <taxon>Pezizomycotina</taxon>
        <taxon>Sordariomycetes</taxon>
        <taxon>Hypocreomycetidae</taxon>
        <taxon>Hypocreales</taxon>
        <taxon>Hypocreales incertae sedis</taxon>
        <taxon>Trichothecium</taxon>
    </lineage>
</organism>
<dbReference type="EMBL" id="CM047944">
    <property type="protein sequence ID" value="KAI9899266.1"/>
    <property type="molecule type" value="Genomic_DNA"/>
</dbReference>
<evidence type="ECO:0000313" key="2">
    <source>
        <dbReference type="Proteomes" id="UP001163324"/>
    </source>
</evidence>
<dbReference type="Proteomes" id="UP001163324">
    <property type="component" value="Chromosome 5"/>
</dbReference>
<sequence>MATDGPPSAARRLDEVLKSKPKSPVEDEPLKVWDKGVFDNELRKQGIVLTTTPRGAIDGGLATDECIEQGTYEGTQMALTEIYSRLEDANIAYFHNLGVDPFFPRQRSLDLKHESFRWSKPAKDGYPPHLDMSWWQEKWESIGIFDITGSVSVATINRFFTFMIPDWLVLFQGTPFAGPRLTDCERYNSKSAKIKTDIMEGKNLGHEDDWYSDARFAQQHFSGVNPTTIEAASVERIKEYIEEATKQGLDSVKKLLVEGRDLLMQDYSYFREATGVANHETFENVIPEWKRGRKTGNNTSRYTCAPIIIFQLHPDGRLHPLAITLDYRGSLKDSVTIFNRRLTPDAGGVDEKEDWPWRYAKTCAQTADWVRHEVAVHLVDTHMVEEVIIVATNRTIPEYHLLYEILSPHWYRTLPLNASARSTLVPLVVARLSGLGPHVESDAQTNRTFKFLNYSYRNFDFQGKYVPNDLKKRGFDMESDHQTKYCNYPYATEIYMLWGVIRQFVKSVLVTKYGSDKDIQDDTHIAAWCAEIQNEGQLTSFPTITTVEQLVDAVTMCIHTASPQHTAVNYLQQYYYSFVPGKPPSLCTPLPKDLETLQGYKEKHLTAALPIGDGEGKWKDWLLAAQLPQLLSYRVSEAYNLVTYATSLNNVAKSRNIKNNEDFDTKAIEKAAKCFLDRLEVLDGEFKKISEGQTKGTVPYGVLQPIVTAVSILI</sequence>